<dbReference type="GeneID" id="9687198"/>
<dbReference type="InterPro" id="IPR050216">
    <property type="entry name" value="LRR_domain-containing"/>
</dbReference>
<dbReference type="eggNOG" id="KOG0619">
    <property type="taxonomic scope" value="Eukaryota"/>
</dbReference>
<dbReference type="Gene3D" id="1.10.510.10">
    <property type="entry name" value="Transferase(Phosphotransferase) domain 1"/>
    <property type="match status" value="1"/>
</dbReference>
<dbReference type="SMART" id="SM00369">
    <property type="entry name" value="LRR_TYP"/>
    <property type="match status" value="3"/>
</dbReference>
<keyword evidence="6" id="KW-1185">Reference proteome</keyword>
<dbReference type="PANTHER" id="PTHR48051">
    <property type="match status" value="1"/>
</dbReference>
<feature type="domain" description="Protein kinase" evidence="4">
    <location>
        <begin position="309"/>
        <end position="581"/>
    </location>
</feature>
<evidence type="ECO:0000313" key="6">
    <source>
        <dbReference type="Proteomes" id="UP000001876"/>
    </source>
</evidence>
<evidence type="ECO:0000256" key="3">
    <source>
        <dbReference type="ARBA" id="ARBA00022737"/>
    </source>
</evidence>
<reference evidence="5 6" key="1">
    <citation type="journal article" date="2009" name="Science">
        <title>Green evolution and dynamic adaptations revealed by genomes of the marine picoeukaryotes Micromonas.</title>
        <authorList>
            <person name="Worden A.Z."/>
            <person name="Lee J.H."/>
            <person name="Mock T."/>
            <person name="Rouze P."/>
            <person name="Simmons M.P."/>
            <person name="Aerts A.L."/>
            <person name="Allen A.E."/>
            <person name="Cuvelier M.L."/>
            <person name="Derelle E."/>
            <person name="Everett M.V."/>
            <person name="Foulon E."/>
            <person name="Grimwood J."/>
            <person name="Gundlach H."/>
            <person name="Henrissat B."/>
            <person name="Napoli C."/>
            <person name="McDonald S.M."/>
            <person name="Parker M.S."/>
            <person name="Rombauts S."/>
            <person name="Salamov A."/>
            <person name="Von Dassow P."/>
            <person name="Badger J.H."/>
            <person name="Coutinho P.M."/>
            <person name="Demir E."/>
            <person name="Dubchak I."/>
            <person name="Gentemann C."/>
            <person name="Eikrem W."/>
            <person name="Gready J.E."/>
            <person name="John U."/>
            <person name="Lanier W."/>
            <person name="Lindquist E.A."/>
            <person name="Lucas S."/>
            <person name="Mayer K.F."/>
            <person name="Moreau H."/>
            <person name="Not F."/>
            <person name="Otillar R."/>
            <person name="Panaud O."/>
            <person name="Pangilinan J."/>
            <person name="Paulsen I."/>
            <person name="Piegu B."/>
            <person name="Poliakov A."/>
            <person name="Robbens S."/>
            <person name="Schmutz J."/>
            <person name="Toulza E."/>
            <person name="Wyss T."/>
            <person name="Zelensky A."/>
            <person name="Zhou K."/>
            <person name="Armbrust E.V."/>
            <person name="Bhattacharya D."/>
            <person name="Goodenough U.W."/>
            <person name="Van de Peer Y."/>
            <person name="Grigoriev I.V."/>
        </authorList>
    </citation>
    <scope>NUCLEOTIDE SEQUENCE [LARGE SCALE GENOMIC DNA]</scope>
    <source>
        <strain evidence="5 6">CCMP1545</strain>
    </source>
</reference>
<evidence type="ECO:0000256" key="2">
    <source>
        <dbReference type="ARBA" id="ARBA00022614"/>
    </source>
</evidence>
<dbReference type="SMART" id="SM00364">
    <property type="entry name" value="LRR_BAC"/>
    <property type="match status" value="3"/>
</dbReference>
<dbReference type="PANTHER" id="PTHR48051:SF1">
    <property type="entry name" value="RAS SUPPRESSOR PROTEIN 1"/>
    <property type="match status" value="1"/>
</dbReference>
<evidence type="ECO:0000313" key="5">
    <source>
        <dbReference type="EMBL" id="EEH54389.1"/>
    </source>
</evidence>
<evidence type="ECO:0000259" key="4">
    <source>
        <dbReference type="PROSITE" id="PS50011"/>
    </source>
</evidence>
<dbReference type="Gene3D" id="3.80.10.10">
    <property type="entry name" value="Ribonuclease Inhibitor"/>
    <property type="match status" value="1"/>
</dbReference>
<evidence type="ECO:0000256" key="1">
    <source>
        <dbReference type="ARBA" id="ARBA00004430"/>
    </source>
</evidence>
<accession>C1N168</accession>
<dbReference type="KEGG" id="mpp:MICPUCDRAFT_51282"/>
<dbReference type="GO" id="GO:0005524">
    <property type="term" value="F:ATP binding"/>
    <property type="evidence" value="ECO:0007669"/>
    <property type="project" value="InterPro"/>
</dbReference>
<dbReference type="SUPFAM" id="SSF52058">
    <property type="entry name" value="L domain-like"/>
    <property type="match status" value="1"/>
</dbReference>
<dbReference type="STRING" id="564608.C1N168"/>
<comment type="subcellular location">
    <subcellularLocation>
        <location evidence="1">Cytoplasm</location>
        <location evidence="1">Cytoskeleton</location>
        <location evidence="1">Cilium axoneme</location>
    </subcellularLocation>
</comment>
<dbReference type="InterPro" id="IPR032675">
    <property type="entry name" value="LRR_dom_sf"/>
</dbReference>
<dbReference type="OMA" id="MVGFKAN"/>
<dbReference type="SUPFAM" id="SSF56112">
    <property type="entry name" value="Protein kinase-like (PK-like)"/>
    <property type="match status" value="1"/>
</dbReference>
<dbReference type="AlphaFoldDB" id="C1N168"/>
<dbReference type="InterPro" id="IPR011009">
    <property type="entry name" value="Kinase-like_dom_sf"/>
</dbReference>
<dbReference type="PROSITE" id="PS51450">
    <property type="entry name" value="LRR"/>
    <property type="match status" value="1"/>
</dbReference>
<dbReference type="GO" id="GO:0005930">
    <property type="term" value="C:axoneme"/>
    <property type="evidence" value="ECO:0007669"/>
    <property type="project" value="UniProtKB-SubCell"/>
</dbReference>
<keyword evidence="2" id="KW-0433">Leucine-rich repeat</keyword>
<dbReference type="OrthoDB" id="1668230at2759"/>
<gene>
    <name evidence="5" type="ORF">MICPUCDRAFT_51282</name>
</gene>
<dbReference type="InterPro" id="IPR003591">
    <property type="entry name" value="Leu-rich_rpt_typical-subtyp"/>
</dbReference>
<dbReference type="InterPro" id="IPR000719">
    <property type="entry name" value="Prot_kinase_dom"/>
</dbReference>
<dbReference type="InterPro" id="IPR001611">
    <property type="entry name" value="Leu-rich_rpt"/>
</dbReference>
<protein>
    <submittedName>
        <fullName evidence="5">Predicted protein</fullName>
    </submittedName>
</protein>
<dbReference type="RefSeq" id="XP_003061759.1">
    <property type="nucleotide sequence ID" value="XM_003061713.1"/>
</dbReference>
<keyword evidence="3" id="KW-0677">Repeat</keyword>
<organism evidence="6">
    <name type="scientific">Micromonas pusilla (strain CCMP1545)</name>
    <name type="common">Picoplanktonic green alga</name>
    <dbReference type="NCBI Taxonomy" id="564608"/>
    <lineage>
        <taxon>Eukaryota</taxon>
        <taxon>Viridiplantae</taxon>
        <taxon>Chlorophyta</taxon>
        <taxon>Mamiellophyceae</taxon>
        <taxon>Mamiellales</taxon>
        <taxon>Mamiellaceae</taxon>
        <taxon>Micromonas</taxon>
    </lineage>
</organism>
<dbReference type="PROSITE" id="PS50011">
    <property type="entry name" value="PROTEIN_KINASE_DOM"/>
    <property type="match status" value="1"/>
</dbReference>
<proteinExistence type="predicted"/>
<sequence length="581" mass="63166">MPTPSPSPSKSIVQRDIANSEAALQDGETPEARKTRVLAAIEDGSLAKSGVTRLDLSGCDLARLPEKIGALTSLEFLNLGDNPLSSLPESFDGLVNLRVLFFLRCEFVAVPVVLGRMKSLFMLSFKANRVRDVPEGCLPPSLGWLILSDNEIEKLPACIGECVGIRKLLLAGNKLTNAGLPDGMARRPDPTRRLRFRFGFFWFSYFGFRLPRVVVVVKNLRQLELLRIADNELTSVPEWLANHDALAWVALAANPVAAPWAADAEKRAKATATVPPHVHGTIGREHTNMAALVPVPEVPTLAFESLRVDESETPLGRGASGAVYPGLWLKEEPLNAYDSCPNVYRVVPTPAAVKVYNHGAKTSDGRPKDEMHASILASKTGCKSIVRTIATFQKEWTLRNERDGFPEEGLVMEFLEQDEWVSLGSPPSFDSVTRDTYSSNVTRSRGEIVEVARGVAAAGAALHGAGVCHGDLYAHNIMFRSDAVGRAHSRPKPPAAKLSDFGAAFFYPPGSEFGRAFERIEARAFGILLQELLSRHDGKDDGGGSVTIDALREMVKECVGPREKRPTFADISSRLGAPKGV</sequence>
<dbReference type="Pfam" id="PF00560">
    <property type="entry name" value="LRR_1"/>
    <property type="match status" value="1"/>
</dbReference>
<name>C1N168_MICPC</name>
<dbReference type="EMBL" id="GG663744">
    <property type="protein sequence ID" value="EEH54389.1"/>
    <property type="molecule type" value="Genomic_DNA"/>
</dbReference>
<dbReference type="Pfam" id="PF06293">
    <property type="entry name" value="Kdo"/>
    <property type="match status" value="1"/>
</dbReference>
<dbReference type="Proteomes" id="UP000001876">
    <property type="component" value="Unassembled WGS sequence"/>
</dbReference>
<dbReference type="GO" id="GO:0004672">
    <property type="term" value="F:protein kinase activity"/>
    <property type="evidence" value="ECO:0007669"/>
    <property type="project" value="InterPro"/>
</dbReference>